<name>A0ABD5P653_9EURY</name>
<evidence type="ECO:0000313" key="2">
    <source>
        <dbReference type="Proteomes" id="UP001595821"/>
    </source>
</evidence>
<evidence type="ECO:0008006" key="3">
    <source>
        <dbReference type="Google" id="ProtNLM"/>
    </source>
</evidence>
<accession>A0ABD5P653</accession>
<proteinExistence type="predicted"/>
<gene>
    <name evidence="1" type="ORF">ACFOZ7_22305</name>
</gene>
<dbReference type="AlphaFoldDB" id="A0ABD5P653"/>
<comment type="caution">
    <text evidence="1">The sequence shown here is derived from an EMBL/GenBank/DDBJ whole genome shotgun (WGS) entry which is preliminary data.</text>
</comment>
<reference evidence="1 2" key="1">
    <citation type="journal article" date="2014" name="Int. J. Syst. Evol. Microbiol.">
        <title>Complete genome sequence of Corynebacterium casei LMG S-19264T (=DSM 44701T), isolated from a smear-ripened cheese.</title>
        <authorList>
            <consortium name="US DOE Joint Genome Institute (JGI-PGF)"/>
            <person name="Walter F."/>
            <person name="Albersmeier A."/>
            <person name="Kalinowski J."/>
            <person name="Ruckert C."/>
        </authorList>
    </citation>
    <scope>NUCLEOTIDE SEQUENCE [LARGE SCALE GENOMIC DNA]</scope>
    <source>
        <strain evidence="1 2">IBRC-M 10912</strain>
    </source>
</reference>
<dbReference type="GeneID" id="71853377"/>
<sequence length="181" mass="20532">MDAEQYVDRLVEAERDGMIERAKWISDYRPQFSAGMAISGGEESTILYDDAQLCYIYGLFSGTIVLGQSFIERSVCGVAYSAGEFTEDERPGYHDAVDFLEENNILTPDEVEGIALDELHKLRNPLVHFRKPTDESTLLGRKMESVRERPETKAPTTYEMLKEDAEKVLRTCFSVSRIFGV</sequence>
<dbReference type="Proteomes" id="UP001595821">
    <property type="component" value="Unassembled WGS sequence"/>
</dbReference>
<organism evidence="1 2">
    <name type="scientific">Natribaculum luteum</name>
    <dbReference type="NCBI Taxonomy" id="1586232"/>
    <lineage>
        <taxon>Archaea</taxon>
        <taxon>Methanobacteriati</taxon>
        <taxon>Methanobacteriota</taxon>
        <taxon>Stenosarchaea group</taxon>
        <taxon>Halobacteria</taxon>
        <taxon>Halobacteriales</taxon>
        <taxon>Natrialbaceae</taxon>
        <taxon>Natribaculum</taxon>
    </lineage>
</organism>
<dbReference type="EMBL" id="JBHSDJ010000133">
    <property type="protein sequence ID" value="MFC4249630.1"/>
    <property type="molecule type" value="Genomic_DNA"/>
</dbReference>
<evidence type="ECO:0000313" key="1">
    <source>
        <dbReference type="EMBL" id="MFC4249630.1"/>
    </source>
</evidence>
<dbReference type="RefSeq" id="WP_246973197.1">
    <property type="nucleotide sequence ID" value="NZ_CP095397.1"/>
</dbReference>
<protein>
    <recommendedName>
        <fullName evidence="3">HEPN domain-containing protein</fullName>
    </recommendedName>
</protein>